<reference evidence="1 2" key="1">
    <citation type="submission" date="2020-09" db="EMBL/GenBank/DDBJ databases">
        <title>Diversity and distribution of actinomycetes associated with coral in the coast of Hainan.</title>
        <authorList>
            <person name="Li F."/>
        </authorList>
    </citation>
    <scope>NUCLEOTIDE SEQUENCE [LARGE SCALE GENOMIC DNA]</scope>
    <source>
        <strain evidence="1 2">HNM0947</strain>
    </source>
</reference>
<evidence type="ECO:0008006" key="3">
    <source>
        <dbReference type="Google" id="ProtNLM"/>
    </source>
</evidence>
<name>A0ABR9P222_9ACTN</name>
<proteinExistence type="predicted"/>
<evidence type="ECO:0000313" key="2">
    <source>
        <dbReference type="Proteomes" id="UP000806528"/>
    </source>
</evidence>
<comment type="caution">
    <text evidence="1">The sequence shown here is derived from an EMBL/GenBank/DDBJ whole genome shotgun (WGS) entry which is preliminary data.</text>
</comment>
<evidence type="ECO:0000313" key="1">
    <source>
        <dbReference type="EMBL" id="MBE2997889.1"/>
    </source>
</evidence>
<keyword evidence="2" id="KW-1185">Reference proteome</keyword>
<protein>
    <recommendedName>
        <fullName evidence="3">DUF2273 domain-containing protein</fullName>
    </recommendedName>
</protein>
<dbReference type="EMBL" id="JADBGI010000003">
    <property type="protein sequence ID" value="MBE2997889.1"/>
    <property type="molecule type" value="Genomic_DNA"/>
</dbReference>
<sequence>MMKTSHVALLVGLLLGTVAAFGTFSQFFLVLVFGALGWGVGLTLEGRIEVRGLTDRWRN</sequence>
<organism evidence="1 2">
    <name type="scientific">Nocardiopsis coralli</name>
    <dbReference type="NCBI Taxonomy" id="2772213"/>
    <lineage>
        <taxon>Bacteria</taxon>
        <taxon>Bacillati</taxon>
        <taxon>Actinomycetota</taxon>
        <taxon>Actinomycetes</taxon>
        <taxon>Streptosporangiales</taxon>
        <taxon>Nocardiopsidaceae</taxon>
        <taxon>Nocardiopsis</taxon>
    </lineage>
</organism>
<gene>
    <name evidence="1" type="ORF">IDM40_04080</name>
</gene>
<dbReference type="Proteomes" id="UP000806528">
    <property type="component" value="Unassembled WGS sequence"/>
</dbReference>
<dbReference type="RefSeq" id="WP_193120749.1">
    <property type="nucleotide sequence ID" value="NZ_JADBGI010000003.1"/>
</dbReference>
<accession>A0ABR9P222</accession>